<evidence type="ECO:0000256" key="12">
    <source>
        <dbReference type="ARBA" id="ARBA00023152"/>
    </source>
</evidence>
<comment type="subcellular location">
    <subcellularLocation>
        <location evidence="13">Cytoplasm</location>
    </subcellularLocation>
</comment>
<evidence type="ECO:0000256" key="14">
    <source>
        <dbReference type="PIRSR" id="PIRSR000724-1"/>
    </source>
</evidence>
<evidence type="ECO:0000256" key="10">
    <source>
        <dbReference type="ARBA" id="ARBA00022777"/>
    </source>
</evidence>
<dbReference type="GO" id="GO:0005829">
    <property type="term" value="C:cytosol"/>
    <property type="evidence" value="ECO:0007669"/>
    <property type="project" value="TreeGrafter"/>
</dbReference>
<dbReference type="Proteomes" id="UP000053467">
    <property type="component" value="Unassembled WGS sequence"/>
</dbReference>
<evidence type="ECO:0000256" key="15">
    <source>
        <dbReference type="PIRSR" id="PIRSR000724-2"/>
    </source>
</evidence>
<feature type="binding site" evidence="13">
    <location>
        <position position="117"/>
    </location>
    <ligand>
        <name>substrate</name>
    </ligand>
</feature>
<evidence type="ECO:0000256" key="11">
    <source>
        <dbReference type="ARBA" id="ARBA00022840"/>
    </source>
</evidence>
<name>A0A117M762_UNCT6</name>
<comment type="similarity">
    <text evidence="3 13 16">Belongs to the phosphoglycerate kinase family.</text>
</comment>
<feature type="binding site" evidence="13">
    <location>
        <position position="36"/>
    </location>
    <ligand>
        <name>substrate</name>
    </ligand>
</feature>
<dbReference type="FunFam" id="3.40.50.1260:FF:000031">
    <property type="entry name" value="Phosphoglycerate kinase 1"/>
    <property type="match status" value="1"/>
</dbReference>
<keyword evidence="7 13" id="KW-0963">Cytoplasm</keyword>
<dbReference type="PRINTS" id="PR00477">
    <property type="entry name" value="PHGLYCKINASE"/>
</dbReference>
<evidence type="ECO:0000313" key="18">
    <source>
        <dbReference type="Proteomes" id="UP000053467"/>
    </source>
</evidence>
<gene>
    <name evidence="13" type="primary">pgk</name>
    <name evidence="17" type="ORF">XE03_0123</name>
</gene>
<dbReference type="GO" id="GO:0043531">
    <property type="term" value="F:ADP binding"/>
    <property type="evidence" value="ECO:0007669"/>
    <property type="project" value="TreeGrafter"/>
</dbReference>
<dbReference type="PATRIC" id="fig|1635277.3.peg.127"/>
<feature type="binding site" evidence="13 14">
    <location>
        <begin position="59"/>
        <end position="62"/>
    </location>
    <ligand>
        <name>substrate</name>
    </ligand>
</feature>
<protein>
    <recommendedName>
        <fullName evidence="6 13">Phosphoglycerate kinase</fullName>
        <ecNumber evidence="5 13">2.7.2.3</ecNumber>
    </recommendedName>
</protein>
<comment type="pathway">
    <text evidence="2 13">Carbohydrate degradation; glycolysis; pyruvate from D-glyceraldehyde 3-phosphate: step 2/5.</text>
</comment>
<evidence type="ECO:0000256" key="9">
    <source>
        <dbReference type="ARBA" id="ARBA00022741"/>
    </source>
</evidence>
<comment type="subunit">
    <text evidence="4 13">Monomer.</text>
</comment>
<dbReference type="UniPathway" id="UPA00109">
    <property type="reaction ID" value="UER00185"/>
</dbReference>
<evidence type="ECO:0000256" key="16">
    <source>
        <dbReference type="RuleBase" id="RU000532"/>
    </source>
</evidence>
<evidence type="ECO:0000256" key="1">
    <source>
        <dbReference type="ARBA" id="ARBA00000642"/>
    </source>
</evidence>
<organism evidence="17 18">
    <name type="scientific">candidate division TA06 bacterium 34_109</name>
    <dbReference type="NCBI Taxonomy" id="1635277"/>
    <lineage>
        <taxon>Bacteria</taxon>
        <taxon>Bacteria division TA06</taxon>
    </lineage>
</organism>
<comment type="catalytic activity">
    <reaction evidence="1 13 16">
        <text>(2R)-3-phosphoglycerate + ATP = (2R)-3-phospho-glyceroyl phosphate + ADP</text>
        <dbReference type="Rhea" id="RHEA:14801"/>
        <dbReference type="ChEBI" id="CHEBI:30616"/>
        <dbReference type="ChEBI" id="CHEBI:57604"/>
        <dbReference type="ChEBI" id="CHEBI:58272"/>
        <dbReference type="ChEBI" id="CHEBI:456216"/>
        <dbReference type="EC" id="2.7.2.3"/>
    </reaction>
</comment>
<keyword evidence="12 13" id="KW-0324">Glycolysis</keyword>
<keyword evidence="11 13" id="KW-0067">ATP-binding</keyword>
<evidence type="ECO:0000256" key="8">
    <source>
        <dbReference type="ARBA" id="ARBA00022679"/>
    </source>
</evidence>
<feature type="binding site" evidence="13 15">
    <location>
        <position position="201"/>
    </location>
    <ligand>
        <name>ATP</name>
        <dbReference type="ChEBI" id="CHEBI:30616"/>
    </ligand>
</feature>
<dbReference type="PANTHER" id="PTHR11406">
    <property type="entry name" value="PHOSPHOGLYCERATE KINASE"/>
    <property type="match status" value="1"/>
</dbReference>
<dbReference type="FunFam" id="3.40.50.1260:FF:000006">
    <property type="entry name" value="Phosphoglycerate kinase"/>
    <property type="match status" value="1"/>
</dbReference>
<dbReference type="Gene3D" id="3.40.50.1260">
    <property type="entry name" value="Phosphoglycerate kinase, N-terminal domain"/>
    <property type="match status" value="2"/>
</dbReference>
<sequence length="396" mass="43990">MRFKRIDQIDVKGKNVLIRVDYNVPIENGKVLENKRIVESLPTLKYLIENGSKIIILSHLGRPKGFDKKFSLFPVKEELEKLLNIEILFIEDFLKDGVKEKIDSLPFPSLVMFENVRFFKGEKEGEEQYVNKLSSFGDIYVNDGFAVSHRKEASIYNLPLKMKEKCAGLLLSKEIENLSKLNENPSKPYVFVVGGSKVSTKLTIIDNIMNNASTVIIGGALSFTFLKSQGFSVGKSLVEDDMLDECKKIFKMANEKMVNVLLPLDFVVAKNLEGGGKRIEKRESLKEDDLGLDIGPLSIEIFKASLKDSKTIVWNGPMGYFENPLFVNGTFEIGKAIAEETKKGAFTVAGGGDSLLAIDKLNLFSSFSFISTGGGAMLEFLGGVEMPGIKVLEEVL</sequence>
<dbReference type="AlphaFoldDB" id="A0A117M762"/>
<dbReference type="HAMAP" id="MF_00145">
    <property type="entry name" value="Phosphoglyc_kinase"/>
    <property type="match status" value="1"/>
</dbReference>
<reference evidence="18" key="1">
    <citation type="journal article" date="2015" name="MBio">
        <title>Genome-Resolved Metagenomic Analysis Reveals Roles for Candidate Phyla and Other Microbial Community Members in Biogeochemical Transformations in Oil Reservoirs.</title>
        <authorList>
            <person name="Hu P."/>
            <person name="Tom L."/>
            <person name="Singh A."/>
            <person name="Thomas B.C."/>
            <person name="Baker B.J."/>
            <person name="Piceno Y.M."/>
            <person name="Andersen G.L."/>
            <person name="Banfield J.F."/>
        </authorList>
    </citation>
    <scope>NUCLEOTIDE SEQUENCE [LARGE SCALE GENOMIC DNA]</scope>
</reference>
<dbReference type="SUPFAM" id="SSF53748">
    <property type="entry name" value="Phosphoglycerate kinase"/>
    <property type="match status" value="1"/>
</dbReference>
<dbReference type="InterPro" id="IPR015911">
    <property type="entry name" value="Phosphoglycerate_kinase_CS"/>
</dbReference>
<dbReference type="InterPro" id="IPR036043">
    <property type="entry name" value="Phosphoglycerate_kinase_sf"/>
</dbReference>
<evidence type="ECO:0000256" key="3">
    <source>
        <dbReference type="ARBA" id="ARBA00008982"/>
    </source>
</evidence>
<evidence type="ECO:0000256" key="4">
    <source>
        <dbReference type="ARBA" id="ARBA00011245"/>
    </source>
</evidence>
<proteinExistence type="inferred from homology"/>
<evidence type="ECO:0000256" key="7">
    <source>
        <dbReference type="ARBA" id="ARBA00022490"/>
    </source>
</evidence>
<feature type="binding site" evidence="13 15">
    <location>
        <begin position="351"/>
        <end position="354"/>
    </location>
    <ligand>
        <name>ATP</name>
        <dbReference type="ChEBI" id="CHEBI:30616"/>
    </ligand>
</feature>
<feature type="binding site" evidence="13 15">
    <location>
        <position position="322"/>
    </location>
    <ligand>
        <name>ATP</name>
        <dbReference type="ChEBI" id="CHEBI:30616"/>
    </ligand>
</feature>
<evidence type="ECO:0000256" key="6">
    <source>
        <dbReference type="ARBA" id="ARBA00016471"/>
    </source>
</evidence>
<dbReference type="EMBL" id="LGGX01000001">
    <property type="protein sequence ID" value="KUK88117.1"/>
    <property type="molecule type" value="Genomic_DNA"/>
</dbReference>
<dbReference type="PANTHER" id="PTHR11406:SF23">
    <property type="entry name" value="PHOSPHOGLYCERATE KINASE 1, CHLOROPLASTIC-RELATED"/>
    <property type="match status" value="1"/>
</dbReference>
<feature type="binding site" evidence="13">
    <location>
        <position position="291"/>
    </location>
    <ligand>
        <name>ATP</name>
        <dbReference type="ChEBI" id="CHEBI:30616"/>
    </ligand>
</feature>
<evidence type="ECO:0000256" key="13">
    <source>
        <dbReference type="HAMAP-Rule" id="MF_00145"/>
    </source>
</evidence>
<evidence type="ECO:0000313" key="17">
    <source>
        <dbReference type="EMBL" id="KUK88117.1"/>
    </source>
</evidence>
<keyword evidence="10 13" id="KW-0418">Kinase</keyword>
<feature type="binding site" evidence="14">
    <location>
        <position position="117"/>
    </location>
    <ligand>
        <name>(2R)-3-phosphoglycerate</name>
        <dbReference type="ChEBI" id="CHEBI:58272"/>
    </ligand>
</feature>
<keyword evidence="8 13" id="KW-0808">Transferase</keyword>
<evidence type="ECO:0000256" key="5">
    <source>
        <dbReference type="ARBA" id="ARBA00013061"/>
    </source>
</evidence>
<comment type="caution">
    <text evidence="17">The sequence shown here is derived from an EMBL/GenBank/DDBJ whole genome shotgun (WGS) entry which is preliminary data.</text>
</comment>
<keyword evidence="9 13" id="KW-0547">Nucleotide-binding</keyword>
<dbReference type="PROSITE" id="PS00111">
    <property type="entry name" value="PGLYCERATE_KINASE"/>
    <property type="match status" value="1"/>
</dbReference>
<feature type="binding site" evidence="13 14">
    <location>
        <begin position="21"/>
        <end position="23"/>
    </location>
    <ligand>
        <name>substrate</name>
    </ligand>
</feature>
<dbReference type="Pfam" id="PF00162">
    <property type="entry name" value="PGK"/>
    <property type="match status" value="1"/>
</dbReference>
<dbReference type="InterPro" id="IPR015824">
    <property type="entry name" value="Phosphoglycerate_kinase_N"/>
</dbReference>
<dbReference type="PIRSF" id="PIRSF000724">
    <property type="entry name" value="Pgk"/>
    <property type="match status" value="1"/>
</dbReference>
<evidence type="ECO:0000256" key="2">
    <source>
        <dbReference type="ARBA" id="ARBA00004838"/>
    </source>
</evidence>
<dbReference type="GO" id="GO:0006096">
    <property type="term" value="P:glycolytic process"/>
    <property type="evidence" value="ECO:0007669"/>
    <property type="project" value="UniProtKB-UniRule"/>
</dbReference>
<feature type="binding site" evidence="14">
    <location>
        <position position="36"/>
    </location>
    <ligand>
        <name>(2R)-3-phosphoglycerate</name>
        <dbReference type="ChEBI" id="CHEBI:58272"/>
    </ligand>
</feature>
<dbReference type="EC" id="2.7.2.3" evidence="5 13"/>
<feature type="binding site" evidence="14">
    <location>
        <position position="150"/>
    </location>
    <ligand>
        <name>(2R)-3-phosphoglycerate</name>
        <dbReference type="ChEBI" id="CHEBI:58272"/>
    </ligand>
</feature>
<dbReference type="InterPro" id="IPR001576">
    <property type="entry name" value="Phosphoglycerate_kinase"/>
</dbReference>
<feature type="binding site" evidence="13">
    <location>
        <position position="150"/>
    </location>
    <ligand>
        <name>substrate</name>
    </ligand>
</feature>
<dbReference type="GO" id="GO:0006094">
    <property type="term" value="P:gluconeogenesis"/>
    <property type="evidence" value="ECO:0007669"/>
    <property type="project" value="TreeGrafter"/>
</dbReference>
<accession>A0A117M762</accession>
<dbReference type="GO" id="GO:0004618">
    <property type="term" value="F:phosphoglycerate kinase activity"/>
    <property type="evidence" value="ECO:0007669"/>
    <property type="project" value="UniProtKB-UniRule"/>
</dbReference>
<dbReference type="GO" id="GO:0005524">
    <property type="term" value="F:ATP binding"/>
    <property type="evidence" value="ECO:0007669"/>
    <property type="project" value="UniProtKB-KW"/>
</dbReference>